<dbReference type="Pfam" id="PF25888">
    <property type="entry name" value="WHD_DnaB"/>
    <property type="match status" value="1"/>
</dbReference>
<protein>
    <submittedName>
        <fullName evidence="3">Replication initiation and membrane attachment protein</fullName>
    </submittedName>
</protein>
<evidence type="ECO:0000256" key="1">
    <source>
        <dbReference type="SAM" id="MobiDB-lite"/>
    </source>
</evidence>
<sequence length="384" mass="43675">MKPNDTYAYLAGQQFTPDFASLAACYQPILGLEATALYHYLWSFYDNGRGRYKFSRVLNHLGLGTQAVEAALNVLSAMKLLDIYQLEDGVSLQLLRPLSQQEFLKHPLYHSLLVKKIGEPAVQLLEQDLPSVDKKISKQFSEVFSVEGQVVSNLSQSKEFDMQSFKQLMGRDNLRFEDEKTDTVALHHLAEQAGWTWFESYQVAKETAVDFVISTKRMAKKWQSKPVSQGQFSPQEVSFIQESKKHKPLEFLQLLKNSRKAALTTTERTCLKNMAQLGLLDEVINAIVLYTYNRVDSANLNEKYALKVANDFSYRGVDTAEAAVLALREGVKMSKPSQKTPVETSNVPEWSKKEVKQEKTVQDQKRLEELRRRMMGEEGKGGDL</sequence>
<feature type="region of interest" description="Disordered" evidence="1">
    <location>
        <begin position="333"/>
        <end position="366"/>
    </location>
</feature>
<keyword evidence="4" id="KW-1185">Reference proteome</keyword>
<evidence type="ECO:0000313" key="3">
    <source>
        <dbReference type="EMBL" id="MET3644573.1"/>
    </source>
</evidence>
<proteinExistence type="predicted"/>
<feature type="compositionally biased region" description="Basic and acidic residues" evidence="1">
    <location>
        <begin position="350"/>
        <end position="366"/>
    </location>
</feature>
<dbReference type="EMBL" id="JBEPMK010000004">
    <property type="protein sequence ID" value="MET3644573.1"/>
    <property type="molecule type" value="Genomic_DNA"/>
</dbReference>
<feature type="compositionally biased region" description="Polar residues" evidence="1">
    <location>
        <begin position="335"/>
        <end position="348"/>
    </location>
</feature>
<dbReference type="RefSeq" id="WP_253365303.1">
    <property type="nucleotide sequence ID" value="NZ_JALJXU010000005.1"/>
</dbReference>
<gene>
    <name evidence="3" type="ORF">ABID27_001200</name>
</gene>
<accession>A0ABV2JKX3</accession>
<evidence type="ECO:0000313" key="4">
    <source>
        <dbReference type="Proteomes" id="UP001549055"/>
    </source>
</evidence>
<comment type="caution">
    <text evidence="3">The sequence shown here is derived from an EMBL/GenBank/DDBJ whole genome shotgun (WGS) entry which is preliminary data.</text>
</comment>
<reference evidence="3 4" key="1">
    <citation type="submission" date="2024-06" db="EMBL/GenBank/DDBJ databases">
        <title>Genomic Encyclopedia of Type Strains, Phase IV (KMG-IV): sequencing the most valuable type-strain genomes for metagenomic binning, comparative biology and taxonomic classification.</title>
        <authorList>
            <person name="Goeker M."/>
        </authorList>
    </citation>
    <scope>NUCLEOTIDE SEQUENCE [LARGE SCALE GENOMIC DNA]</scope>
    <source>
        <strain evidence="3 4">DSM 15349</strain>
    </source>
</reference>
<organism evidence="3 4">
    <name type="scientific">Streptococcus gallinaceus</name>
    <dbReference type="NCBI Taxonomy" id="165758"/>
    <lineage>
        <taxon>Bacteria</taxon>
        <taxon>Bacillati</taxon>
        <taxon>Bacillota</taxon>
        <taxon>Bacilli</taxon>
        <taxon>Lactobacillales</taxon>
        <taxon>Streptococcaceae</taxon>
        <taxon>Streptococcus</taxon>
    </lineage>
</organism>
<dbReference type="Proteomes" id="UP001549055">
    <property type="component" value="Unassembled WGS sequence"/>
</dbReference>
<evidence type="ECO:0000259" key="2">
    <source>
        <dbReference type="Pfam" id="PF25888"/>
    </source>
</evidence>
<dbReference type="InterPro" id="IPR058660">
    <property type="entry name" value="WHD_DnaB"/>
</dbReference>
<feature type="domain" description="Replicative helicase loading/DNA remodeling protein DnaB N-terminal winged helix" evidence="2">
    <location>
        <begin position="1"/>
        <end position="224"/>
    </location>
</feature>
<name>A0ABV2JKX3_9STRE</name>